<dbReference type="Gene3D" id="3.40.50.720">
    <property type="entry name" value="NAD(P)-binding Rossmann-like Domain"/>
    <property type="match status" value="1"/>
</dbReference>
<dbReference type="EMBL" id="JBFMKM010000012">
    <property type="protein sequence ID" value="KAL1302198.1"/>
    <property type="molecule type" value="Genomic_DNA"/>
</dbReference>
<dbReference type="Pfam" id="PF13380">
    <property type="entry name" value="CoA_binding_2"/>
    <property type="match status" value="1"/>
</dbReference>
<comment type="caution">
    <text evidence="2">The sequence shown here is derived from an EMBL/GenBank/DDBJ whole genome shotgun (WGS) entry which is preliminary data.</text>
</comment>
<sequence length="162" mass="16942">MSTTDDMQAAAKKFFSSPHYAVAGASSDAAKFGNKIFAWYLDQGIQPTPLNPRASSISVRNNNFQTAAAPSALKNASSTSLSIVTPPAVTKQLLKDAKDAGIQAVWLQPGTFDDDVLEQAKEQFPGAAVGGFEGLSGCNRHEGWCVLVHGEGTGAGTKDGKL</sequence>
<feature type="domain" description="CoA-binding" evidence="1">
    <location>
        <begin position="20"/>
        <end position="123"/>
    </location>
</feature>
<protein>
    <recommendedName>
        <fullName evidence="1">CoA-binding domain-containing protein</fullName>
    </recommendedName>
</protein>
<gene>
    <name evidence="2" type="ORF">AAFC00_002627</name>
</gene>
<dbReference type="RefSeq" id="XP_069198474.1">
    <property type="nucleotide sequence ID" value="XM_069341968.1"/>
</dbReference>
<dbReference type="InterPro" id="IPR003781">
    <property type="entry name" value="CoA-bd"/>
</dbReference>
<dbReference type="Proteomes" id="UP001562354">
    <property type="component" value="Unassembled WGS sequence"/>
</dbReference>
<reference evidence="2 3" key="1">
    <citation type="submission" date="2024-07" db="EMBL/GenBank/DDBJ databases">
        <title>Draft sequence of the Neodothiora populina.</title>
        <authorList>
            <person name="Drown D.D."/>
            <person name="Schuette U.S."/>
            <person name="Buechlein A.B."/>
            <person name="Rusch D.R."/>
            <person name="Winton L.W."/>
            <person name="Adams G.A."/>
        </authorList>
    </citation>
    <scope>NUCLEOTIDE SEQUENCE [LARGE SCALE GENOMIC DNA]</scope>
    <source>
        <strain evidence="2 3">CPC 39397</strain>
    </source>
</reference>
<name>A0ABR3P8F3_9PEZI</name>
<evidence type="ECO:0000259" key="1">
    <source>
        <dbReference type="Pfam" id="PF13380"/>
    </source>
</evidence>
<evidence type="ECO:0000313" key="2">
    <source>
        <dbReference type="EMBL" id="KAL1302198.1"/>
    </source>
</evidence>
<dbReference type="GeneID" id="95976329"/>
<evidence type="ECO:0000313" key="3">
    <source>
        <dbReference type="Proteomes" id="UP001562354"/>
    </source>
</evidence>
<dbReference type="PANTHER" id="PTHR33303">
    <property type="entry name" value="CYTOPLASMIC PROTEIN-RELATED"/>
    <property type="match status" value="1"/>
</dbReference>
<dbReference type="PANTHER" id="PTHR33303:SF2">
    <property type="entry name" value="COA-BINDING DOMAIN-CONTAINING PROTEIN"/>
    <property type="match status" value="1"/>
</dbReference>
<proteinExistence type="predicted"/>
<dbReference type="InterPro" id="IPR036291">
    <property type="entry name" value="NAD(P)-bd_dom_sf"/>
</dbReference>
<dbReference type="SUPFAM" id="SSF51735">
    <property type="entry name" value="NAD(P)-binding Rossmann-fold domains"/>
    <property type="match status" value="1"/>
</dbReference>
<keyword evidence="3" id="KW-1185">Reference proteome</keyword>
<organism evidence="2 3">
    <name type="scientific">Neodothiora populina</name>
    <dbReference type="NCBI Taxonomy" id="2781224"/>
    <lineage>
        <taxon>Eukaryota</taxon>
        <taxon>Fungi</taxon>
        <taxon>Dikarya</taxon>
        <taxon>Ascomycota</taxon>
        <taxon>Pezizomycotina</taxon>
        <taxon>Dothideomycetes</taxon>
        <taxon>Dothideomycetidae</taxon>
        <taxon>Dothideales</taxon>
        <taxon>Dothioraceae</taxon>
        <taxon>Neodothiora</taxon>
    </lineage>
</organism>
<accession>A0ABR3P8F3</accession>